<dbReference type="GO" id="GO:0000155">
    <property type="term" value="F:phosphorelay sensor kinase activity"/>
    <property type="evidence" value="ECO:0007669"/>
    <property type="project" value="InterPro"/>
</dbReference>
<feature type="domain" description="Histidine kinase" evidence="10">
    <location>
        <begin position="271"/>
        <end position="488"/>
    </location>
</feature>
<dbReference type="PANTHER" id="PTHR45453">
    <property type="entry name" value="PHOSPHATE REGULON SENSOR PROTEIN PHOR"/>
    <property type="match status" value="1"/>
</dbReference>
<dbReference type="FunFam" id="3.30.565.10:FF:000006">
    <property type="entry name" value="Sensor histidine kinase WalK"/>
    <property type="match status" value="1"/>
</dbReference>
<keyword evidence="4" id="KW-0597">Phosphoprotein</keyword>
<keyword evidence="6 11" id="KW-0418">Kinase</keyword>
<evidence type="ECO:0000256" key="9">
    <source>
        <dbReference type="SAM" id="Phobius"/>
    </source>
</evidence>
<dbReference type="InterPro" id="IPR036890">
    <property type="entry name" value="HATPase_C_sf"/>
</dbReference>
<dbReference type="FunFam" id="1.10.287.130:FF:000001">
    <property type="entry name" value="Two-component sensor histidine kinase"/>
    <property type="match status" value="1"/>
</dbReference>
<dbReference type="InterPro" id="IPR004358">
    <property type="entry name" value="Sig_transdc_His_kin-like_C"/>
</dbReference>
<accession>A0A7G9G6H4</accession>
<dbReference type="SMART" id="SM00387">
    <property type="entry name" value="HATPase_c"/>
    <property type="match status" value="1"/>
</dbReference>
<evidence type="ECO:0000313" key="11">
    <source>
        <dbReference type="EMBL" id="QNM06406.1"/>
    </source>
</evidence>
<evidence type="ECO:0000256" key="8">
    <source>
        <dbReference type="ARBA" id="ARBA00023136"/>
    </source>
</evidence>
<dbReference type="Proteomes" id="UP000515823">
    <property type="component" value="Chromosome"/>
</dbReference>
<dbReference type="PROSITE" id="PS50109">
    <property type="entry name" value="HIS_KIN"/>
    <property type="match status" value="1"/>
</dbReference>
<dbReference type="SUPFAM" id="SSF55874">
    <property type="entry name" value="ATPase domain of HSP90 chaperone/DNA topoisomerase II/histidine kinase"/>
    <property type="match status" value="1"/>
</dbReference>
<organism evidence="11 12">
    <name type="scientific">Qiania dongpingensis</name>
    <dbReference type="NCBI Taxonomy" id="2763669"/>
    <lineage>
        <taxon>Bacteria</taxon>
        <taxon>Bacillati</taxon>
        <taxon>Bacillota</taxon>
        <taxon>Clostridia</taxon>
        <taxon>Lachnospirales</taxon>
        <taxon>Lachnospiraceae</taxon>
        <taxon>Qiania</taxon>
    </lineage>
</organism>
<dbReference type="InterPro" id="IPR003594">
    <property type="entry name" value="HATPase_dom"/>
</dbReference>
<dbReference type="CDD" id="cd00082">
    <property type="entry name" value="HisKA"/>
    <property type="match status" value="1"/>
</dbReference>
<keyword evidence="9" id="KW-1133">Transmembrane helix</keyword>
<name>A0A7G9G6H4_9FIRM</name>
<dbReference type="GO" id="GO:0016036">
    <property type="term" value="P:cellular response to phosphate starvation"/>
    <property type="evidence" value="ECO:0007669"/>
    <property type="project" value="TreeGrafter"/>
</dbReference>
<evidence type="ECO:0000259" key="10">
    <source>
        <dbReference type="PROSITE" id="PS50109"/>
    </source>
</evidence>
<feature type="transmembrane region" description="Helical" evidence="9">
    <location>
        <begin position="30"/>
        <end position="52"/>
    </location>
</feature>
<dbReference type="GO" id="GO:0004721">
    <property type="term" value="F:phosphoprotein phosphatase activity"/>
    <property type="evidence" value="ECO:0007669"/>
    <property type="project" value="TreeGrafter"/>
</dbReference>
<keyword evidence="7" id="KW-0902">Two-component regulatory system</keyword>
<dbReference type="InterPro" id="IPR050351">
    <property type="entry name" value="BphY/WalK/GraS-like"/>
</dbReference>
<keyword evidence="9" id="KW-0812">Transmembrane</keyword>
<dbReference type="Gene3D" id="3.30.565.10">
    <property type="entry name" value="Histidine kinase-like ATPase, C-terminal domain"/>
    <property type="match status" value="1"/>
</dbReference>
<dbReference type="KEGG" id="qdo:H9Q78_04530"/>
<evidence type="ECO:0000256" key="6">
    <source>
        <dbReference type="ARBA" id="ARBA00022777"/>
    </source>
</evidence>
<dbReference type="CDD" id="cd00075">
    <property type="entry name" value="HATPase"/>
    <property type="match status" value="1"/>
</dbReference>
<keyword evidence="5" id="KW-0808">Transferase</keyword>
<evidence type="ECO:0000256" key="1">
    <source>
        <dbReference type="ARBA" id="ARBA00000085"/>
    </source>
</evidence>
<dbReference type="Pfam" id="PF02518">
    <property type="entry name" value="HATPase_c"/>
    <property type="match status" value="1"/>
</dbReference>
<evidence type="ECO:0000256" key="5">
    <source>
        <dbReference type="ARBA" id="ARBA00022679"/>
    </source>
</evidence>
<gene>
    <name evidence="11" type="ORF">H9Q78_04530</name>
</gene>
<dbReference type="InterPro" id="IPR036097">
    <property type="entry name" value="HisK_dim/P_sf"/>
</dbReference>
<evidence type="ECO:0000256" key="7">
    <source>
        <dbReference type="ARBA" id="ARBA00023012"/>
    </source>
</evidence>
<dbReference type="InterPro" id="IPR005467">
    <property type="entry name" value="His_kinase_dom"/>
</dbReference>
<dbReference type="RefSeq" id="WP_249303826.1">
    <property type="nucleotide sequence ID" value="NZ_CP060634.1"/>
</dbReference>
<sequence length="490" mass="55327">MSIRNGALVIFSKDKKTREKKFKRFKSLRLIWFVLLVLIGSVPVVIINRIVLATSSNNEVQSRISRIQNQWMIVANQVSKSGYVDNPQNEVVESELVQMASLQDGRAIVVNQGFRTIKDTYDIDTGKYNISESVLKCFSGEANVKYSPGAQYIEFTQPIYSSDSTKVVGVMILSSSTRSLEELADKLESRIWMLEIIEFGILVVLSALLSSWMTRPFRKIAASLTHATENPLGEEIKVNDYTETMAISDAYNKTLKRLRILDESRQQFVSNVSHELKTPITSIRVLADSLLSQEEVPAELYQEFMADISEEIDRESQIIEDLLTLVRLDKASTELNVTQINVNELLGSILKRLKPIAQQKNVELVLESFRPVLAELDKTKFTLAISNLVENAIKYNNRDGWVKVSLNADHKFFYVKVADSGIGIPESDQEHVFERFYRVDKARSREAGGTGLGLAITKGIIYSHHGAIKLYSKENEGTTFTVRIPLIYIA</sequence>
<evidence type="ECO:0000256" key="3">
    <source>
        <dbReference type="ARBA" id="ARBA00012438"/>
    </source>
</evidence>
<evidence type="ECO:0000313" key="12">
    <source>
        <dbReference type="Proteomes" id="UP000515823"/>
    </source>
</evidence>
<keyword evidence="8 9" id="KW-0472">Membrane</keyword>
<keyword evidence="12" id="KW-1185">Reference proteome</keyword>
<dbReference type="GO" id="GO:0005886">
    <property type="term" value="C:plasma membrane"/>
    <property type="evidence" value="ECO:0007669"/>
    <property type="project" value="TreeGrafter"/>
</dbReference>
<dbReference type="InterPro" id="IPR003661">
    <property type="entry name" value="HisK_dim/P_dom"/>
</dbReference>
<proteinExistence type="predicted"/>
<evidence type="ECO:0000256" key="4">
    <source>
        <dbReference type="ARBA" id="ARBA00022553"/>
    </source>
</evidence>
<dbReference type="EC" id="2.7.13.3" evidence="3"/>
<comment type="catalytic activity">
    <reaction evidence="1">
        <text>ATP + protein L-histidine = ADP + protein N-phospho-L-histidine.</text>
        <dbReference type="EC" id="2.7.13.3"/>
    </reaction>
</comment>
<reference evidence="11 12" key="1">
    <citation type="submission" date="2020-08" db="EMBL/GenBank/DDBJ databases">
        <authorList>
            <person name="Liu C."/>
            <person name="Sun Q."/>
        </authorList>
    </citation>
    <scope>NUCLEOTIDE SEQUENCE [LARGE SCALE GENOMIC DNA]</scope>
    <source>
        <strain evidence="11 12">NSJ-38</strain>
    </source>
</reference>
<evidence type="ECO:0000256" key="2">
    <source>
        <dbReference type="ARBA" id="ARBA00004370"/>
    </source>
</evidence>
<comment type="subcellular location">
    <subcellularLocation>
        <location evidence="2">Membrane</location>
    </subcellularLocation>
</comment>
<dbReference type="SMART" id="SM00388">
    <property type="entry name" value="HisKA"/>
    <property type="match status" value="1"/>
</dbReference>
<dbReference type="PANTHER" id="PTHR45453:SF1">
    <property type="entry name" value="PHOSPHATE REGULON SENSOR PROTEIN PHOR"/>
    <property type="match status" value="1"/>
</dbReference>
<dbReference type="Gene3D" id="1.10.287.130">
    <property type="match status" value="1"/>
</dbReference>
<protein>
    <recommendedName>
        <fullName evidence="3">histidine kinase</fullName>
        <ecNumber evidence="3">2.7.13.3</ecNumber>
    </recommendedName>
</protein>
<dbReference type="AlphaFoldDB" id="A0A7G9G6H4"/>
<dbReference type="EMBL" id="CP060634">
    <property type="protein sequence ID" value="QNM06406.1"/>
    <property type="molecule type" value="Genomic_DNA"/>
</dbReference>
<dbReference type="SUPFAM" id="SSF47384">
    <property type="entry name" value="Homodimeric domain of signal transducing histidine kinase"/>
    <property type="match status" value="1"/>
</dbReference>
<dbReference type="Pfam" id="PF00512">
    <property type="entry name" value="HisKA"/>
    <property type="match status" value="1"/>
</dbReference>
<dbReference type="PRINTS" id="PR00344">
    <property type="entry name" value="BCTRLSENSOR"/>
</dbReference>